<dbReference type="PANTHER" id="PTHR22683:SF41">
    <property type="entry name" value="DNA TRANSLOCASE FTSK"/>
    <property type="match status" value="1"/>
</dbReference>
<evidence type="ECO:0000313" key="11">
    <source>
        <dbReference type="EMBL" id="MDQ0546909.1"/>
    </source>
</evidence>
<feature type="region of interest" description="Disordered" evidence="9">
    <location>
        <begin position="1"/>
        <end position="25"/>
    </location>
</feature>
<feature type="coiled-coil region" evidence="8">
    <location>
        <begin position="175"/>
        <end position="227"/>
    </location>
</feature>
<dbReference type="InterPro" id="IPR003593">
    <property type="entry name" value="AAA+_ATPase"/>
</dbReference>
<dbReference type="SUPFAM" id="SSF52540">
    <property type="entry name" value="P-loop containing nucleoside triphosphate hydrolases"/>
    <property type="match status" value="1"/>
</dbReference>
<evidence type="ECO:0000256" key="7">
    <source>
        <dbReference type="PROSITE-ProRule" id="PRU00289"/>
    </source>
</evidence>
<evidence type="ECO:0000256" key="1">
    <source>
        <dbReference type="ARBA" id="ARBA00006474"/>
    </source>
</evidence>
<dbReference type="InterPro" id="IPR002543">
    <property type="entry name" value="FtsK_dom"/>
</dbReference>
<feature type="region of interest" description="Disordered" evidence="9">
    <location>
        <begin position="542"/>
        <end position="561"/>
    </location>
</feature>
<dbReference type="EMBL" id="JAUSWL010000019">
    <property type="protein sequence ID" value="MDQ0546909.1"/>
    <property type="molecule type" value="Genomic_DNA"/>
</dbReference>
<evidence type="ECO:0000259" key="10">
    <source>
        <dbReference type="PROSITE" id="PS50901"/>
    </source>
</evidence>
<dbReference type="InterPro" id="IPR041027">
    <property type="entry name" value="FtsK_alpha"/>
</dbReference>
<dbReference type="SMART" id="SM00382">
    <property type="entry name" value="AAA"/>
    <property type="match status" value="1"/>
</dbReference>
<dbReference type="SMART" id="SM00843">
    <property type="entry name" value="Ftsk_gamma"/>
    <property type="match status" value="1"/>
</dbReference>
<dbReference type="Gene3D" id="3.30.980.40">
    <property type="match status" value="1"/>
</dbReference>
<evidence type="ECO:0000256" key="4">
    <source>
        <dbReference type="ARBA" id="ARBA00023125"/>
    </source>
</evidence>
<dbReference type="InterPro" id="IPR018541">
    <property type="entry name" value="Ftsk_gamma"/>
</dbReference>
<evidence type="ECO:0000313" key="12">
    <source>
        <dbReference type="Proteomes" id="UP001223420"/>
    </source>
</evidence>
<keyword evidence="4" id="KW-0238">DNA-binding</keyword>
<dbReference type="PANTHER" id="PTHR22683">
    <property type="entry name" value="SPORULATION PROTEIN RELATED"/>
    <property type="match status" value="1"/>
</dbReference>
<dbReference type="Pfam" id="PF17854">
    <property type="entry name" value="FtsK_alpha"/>
    <property type="match status" value="1"/>
</dbReference>
<comment type="caution">
    <text evidence="11">The sequence shown here is derived from an EMBL/GenBank/DDBJ whole genome shotgun (WGS) entry which is preliminary data.</text>
</comment>
<comment type="similarity">
    <text evidence="1">Belongs to the FtsK/SpoIIIE/SftA family.</text>
</comment>
<reference evidence="11" key="1">
    <citation type="submission" date="2023-07" db="EMBL/GenBank/DDBJ databases">
        <title>Genomic Encyclopedia of Type Strains, Phase IV (KMG-IV): sequencing the most valuable type-strain genomes for metagenomic binning, comparative biology and taxonomic classification.</title>
        <authorList>
            <person name="Goeker M."/>
        </authorList>
    </citation>
    <scope>NUCLEOTIDE SEQUENCE</scope>
    <source>
        <strain evidence="11">DSM 19569</strain>
    </source>
</reference>
<dbReference type="Pfam" id="PF09397">
    <property type="entry name" value="FtsK_gamma"/>
    <property type="match status" value="1"/>
</dbReference>
<comment type="function">
    <text evidence="5">Essential cell division protein that coordinates cell division and chromosome segregation. The N-terminus is involved in assembly of the cell-division machinery. The C-terminus functions as a DNA motor that moves dsDNA in an ATP-dependent manner towards the dif recombination site, which is located within the replication terminus region. Translocation stops specifically at Xer-dif sites, where FtsK interacts with the Xer recombinase, allowing activation of chromosome unlinking by recombination. FtsK orienting polar sequences (KOPS) guide the direction of DNA translocation. FtsK can remove proteins from DNA as it translocates, but translocation stops specifically at XerCD-dif site, thereby preventing removal of XerC and XerD from dif.</text>
</comment>
<dbReference type="RefSeq" id="WP_370881414.1">
    <property type="nucleotide sequence ID" value="NZ_JAJALK010000018.1"/>
</dbReference>
<proteinExistence type="inferred from homology"/>
<evidence type="ECO:0000256" key="5">
    <source>
        <dbReference type="ARBA" id="ARBA00024784"/>
    </source>
</evidence>
<name>A0AAJ1TY40_9HYPH</name>
<dbReference type="SUPFAM" id="SSF46785">
    <property type="entry name" value="Winged helix' DNA-binding domain"/>
    <property type="match status" value="1"/>
</dbReference>
<evidence type="ECO:0000256" key="8">
    <source>
        <dbReference type="SAM" id="Coils"/>
    </source>
</evidence>
<accession>A0AAJ1TY40</accession>
<evidence type="ECO:0000256" key="3">
    <source>
        <dbReference type="ARBA" id="ARBA00022840"/>
    </source>
</evidence>
<dbReference type="InterPro" id="IPR050206">
    <property type="entry name" value="FtsK/SpoIIIE/SftA"/>
</dbReference>
<comment type="subunit">
    <text evidence="6">Homohexamer. Forms a ring that surrounds DNA.</text>
</comment>
<dbReference type="InterPro" id="IPR036390">
    <property type="entry name" value="WH_DNA-bd_sf"/>
</dbReference>
<feature type="domain" description="FtsK" evidence="10">
    <location>
        <begin position="756"/>
        <end position="975"/>
    </location>
</feature>
<dbReference type="Pfam" id="PF01580">
    <property type="entry name" value="FtsK_SpoIIIE"/>
    <property type="match status" value="1"/>
</dbReference>
<feature type="compositionally biased region" description="Basic and acidic residues" evidence="9">
    <location>
        <begin position="1041"/>
        <end position="1060"/>
    </location>
</feature>
<keyword evidence="2 7" id="KW-0547">Nucleotide-binding</keyword>
<dbReference type="CDD" id="cd01127">
    <property type="entry name" value="TrwB_TraG_TraD_VirD4"/>
    <property type="match status" value="1"/>
</dbReference>
<evidence type="ECO:0000256" key="6">
    <source>
        <dbReference type="ARBA" id="ARBA00025923"/>
    </source>
</evidence>
<dbReference type="GO" id="GO:0005524">
    <property type="term" value="F:ATP binding"/>
    <property type="evidence" value="ECO:0007669"/>
    <property type="project" value="UniProtKB-UniRule"/>
</dbReference>
<keyword evidence="8" id="KW-0175">Coiled coil</keyword>
<sequence length="1156" mass="123227">MRASGRPPYSHRDPARPVRGGDRSGLSLGALAHRLMALRASLTRRLSGSPAGLPARPAYGVAGRRAEPSWLTAPAAMVGREGFERGPRASASAPPEHVWPDQVFDDRASLDALDEPRFESRIDRSASTPGVLVRQPRRPAAIAPEGALPAAPVQAAAPAARWTRTPDSVLQERRQRALEAERVALERARAEAQAAALAVETERAAREQEARERAEREQAEQARLEAIAAMPAVAMPEAVPTEVAEDGEAVPLWRQPFVAPPGVRYFRTPDRRPVRPSVELANSTAAIAPVAVAEPVMAEAPVQASAEAAARDWSDLPDWSEAQPWFDGSDWNVGDWSSVEAWAALASQPAHAGLEAALAAAPVIEAVDAVADLPSVELGTSPMQDAANPQPPRPVYVLDRLVRFDQPPRPADGQDNGQTDGQPSDLQADASAAIRDAFLPAKPALALVFGPGSAATEPPPAATPSAAAPRRAPALCAMAARAAIRAAGQPSLPAPAVPAAPEPEPALRPETAAPMGADVARSASEADRVVIPMTPRTVLLRGKLAPQPEPAPAEPEPVQDEPAFEEPVLAAAPAPEPVEAPAAQPVEAPPAPALPMVAPRAHLIPAGRHLEIASVENADYELPSLSLLALPDENGAEEVDADVLEQNALNLQQTVQDFGVRGDILAVRPGPVVTLYELEPAPGTKSSRVIGLSDDIARSMSAVSARVAVVPGRNVIGIELPNETRETVYLRELLSAPDFYESKHKLALCLGKNIGGEPIIADLARMPHLLVAGTTGSGKSVAINTMILSLLYRLKPEECRLIMVDPKMLELSVYDGIPHLLSPVVIDPKKAVIALKWAVREMEERYKKMSKIAVRNIDGYNARMKEARERGEVITRTVQTGFNRETGEAVFEQEAMDLSALPYIVIVVDEMADLMMVAGKDIEGAIQRLAQMARAAGIHLIMATQRPSVDVITGTIKANFPTRISFQVTSKIDSRTILGEMGAEQLLGQGDMLFMAGGGRTTRVHGPFCSDSEVESVVAHLKRQGRPSYLDAVTADDSPEEPVKEGKSGRGAKAEKVERSEEPDEEAPVFDIGAFAAATGGESDDLYKQAIEVVLRDQKASTSYIQRRLQIGYNRAASIMERMEIEGIVGPANHAGKRDILVAGAPHASSGMYDDE</sequence>
<dbReference type="GO" id="GO:0003677">
    <property type="term" value="F:DNA binding"/>
    <property type="evidence" value="ECO:0007669"/>
    <property type="project" value="UniProtKB-KW"/>
</dbReference>
<evidence type="ECO:0000256" key="2">
    <source>
        <dbReference type="ARBA" id="ARBA00022741"/>
    </source>
</evidence>
<evidence type="ECO:0000256" key="9">
    <source>
        <dbReference type="SAM" id="MobiDB-lite"/>
    </source>
</evidence>
<feature type="region of interest" description="Disordered" evidence="9">
    <location>
        <begin position="405"/>
        <end position="425"/>
    </location>
</feature>
<keyword evidence="3 7" id="KW-0067">ATP-binding</keyword>
<dbReference type="InterPro" id="IPR027417">
    <property type="entry name" value="P-loop_NTPase"/>
</dbReference>
<dbReference type="Gene3D" id="3.40.50.300">
    <property type="entry name" value="P-loop containing nucleotide triphosphate hydrolases"/>
    <property type="match status" value="1"/>
</dbReference>
<dbReference type="AlphaFoldDB" id="A0AAJ1TY40"/>
<organism evidence="11 12">
    <name type="scientific">Methylobacterium brachiatum</name>
    <dbReference type="NCBI Taxonomy" id="269660"/>
    <lineage>
        <taxon>Bacteria</taxon>
        <taxon>Pseudomonadati</taxon>
        <taxon>Pseudomonadota</taxon>
        <taxon>Alphaproteobacteria</taxon>
        <taxon>Hyphomicrobiales</taxon>
        <taxon>Methylobacteriaceae</taxon>
        <taxon>Methylobacterium</taxon>
    </lineage>
</organism>
<dbReference type="Proteomes" id="UP001223420">
    <property type="component" value="Unassembled WGS sequence"/>
</dbReference>
<gene>
    <name evidence="11" type="ORF">QO001_005862</name>
</gene>
<feature type="binding site" evidence="7">
    <location>
        <begin position="773"/>
        <end position="780"/>
    </location>
    <ligand>
        <name>ATP</name>
        <dbReference type="ChEBI" id="CHEBI:30616"/>
    </ligand>
</feature>
<feature type="region of interest" description="Disordered" evidence="9">
    <location>
        <begin position="1028"/>
        <end position="1067"/>
    </location>
</feature>
<dbReference type="InterPro" id="IPR036388">
    <property type="entry name" value="WH-like_DNA-bd_sf"/>
</dbReference>
<dbReference type="PROSITE" id="PS50901">
    <property type="entry name" value="FTSK"/>
    <property type="match status" value="1"/>
</dbReference>
<feature type="compositionally biased region" description="Basic and acidic residues" evidence="9">
    <location>
        <begin position="10"/>
        <end position="22"/>
    </location>
</feature>
<dbReference type="Gene3D" id="1.10.10.10">
    <property type="entry name" value="Winged helix-like DNA-binding domain superfamily/Winged helix DNA-binding domain"/>
    <property type="match status" value="1"/>
</dbReference>
<feature type="compositionally biased region" description="Polar residues" evidence="9">
    <location>
        <begin position="415"/>
        <end position="425"/>
    </location>
</feature>
<protein>
    <submittedName>
        <fullName evidence="11">S-DNA-T family DNA segregation ATPase FtsK/SpoIIIE</fullName>
    </submittedName>
</protein>